<reference evidence="1 2" key="1">
    <citation type="journal article" date="2020" name="Phytopathology">
        <title>Genome Sequence Resources of Colletotrichum truncatum, C. plurivorum, C. musicola, and C. sojae: Four Species Pathogenic to Soybean (Glycine max).</title>
        <authorList>
            <person name="Rogerio F."/>
            <person name="Boufleur T.R."/>
            <person name="Ciampi-Guillardi M."/>
            <person name="Sukno S.A."/>
            <person name="Thon M.R."/>
            <person name="Massola Junior N.S."/>
            <person name="Baroncelli R."/>
        </authorList>
    </citation>
    <scope>NUCLEOTIDE SEQUENCE [LARGE SCALE GENOMIC DNA]</scope>
    <source>
        <strain evidence="1 2">LFN0009</strain>
    </source>
</reference>
<sequence>MLNVSRPSLVRHHLVVTARQPSWFPSVTSLRVGQPLGLAAELERFDEAEADAEAATSQLAARVAGERDELCPHLNVVVGVAGICVASVNSAAQGTTPGIVPAPRSGRGVGWLQYAGVRPAARWLLPGATLVIGSTKFRGLPSGARPSVAGATL</sequence>
<dbReference type="EMBL" id="WIGN01000665">
    <property type="protein sequence ID" value="KAF6785964.1"/>
    <property type="molecule type" value="Genomic_DNA"/>
</dbReference>
<name>A0A8H6MHP6_9PEZI</name>
<organism evidence="1 2">
    <name type="scientific">Colletotrichum sojae</name>
    <dbReference type="NCBI Taxonomy" id="2175907"/>
    <lineage>
        <taxon>Eukaryota</taxon>
        <taxon>Fungi</taxon>
        <taxon>Dikarya</taxon>
        <taxon>Ascomycota</taxon>
        <taxon>Pezizomycotina</taxon>
        <taxon>Sordariomycetes</taxon>
        <taxon>Hypocreomycetidae</taxon>
        <taxon>Glomerellales</taxon>
        <taxon>Glomerellaceae</taxon>
        <taxon>Colletotrichum</taxon>
        <taxon>Colletotrichum orchidearum species complex</taxon>
    </lineage>
</organism>
<dbReference type="Proteomes" id="UP000652219">
    <property type="component" value="Unassembled WGS sequence"/>
</dbReference>
<protein>
    <submittedName>
        <fullName evidence="1">Uncharacterized protein</fullName>
    </submittedName>
</protein>
<evidence type="ECO:0000313" key="2">
    <source>
        <dbReference type="Proteomes" id="UP000652219"/>
    </source>
</evidence>
<dbReference type="AlphaFoldDB" id="A0A8H6MHP6"/>
<comment type="caution">
    <text evidence="1">The sequence shown here is derived from an EMBL/GenBank/DDBJ whole genome shotgun (WGS) entry which is preliminary data.</text>
</comment>
<proteinExistence type="predicted"/>
<evidence type="ECO:0000313" key="1">
    <source>
        <dbReference type="EMBL" id="KAF6785964.1"/>
    </source>
</evidence>
<keyword evidence="2" id="KW-1185">Reference proteome</keyword>
<accession>A0A8H6MHP6</accession>
<gene>
    <name evidence="1" type="ORF">CSOJ01_15501</name>
</gene>